<dbReference type="AlphaFoldDB" id="A0A6A6XR28"/>
<dbReference type="OrthoDB" id="3500395at2759"/>
<dbReference type="Pfam" id="PF07045">
    <property type="entry name" value="DUF1330"/>
    <property type="match status" value="1"/>
</dbReference>
<proteinExistence type="predicted"/>
<evidence type="ECO:0000313" key="3">
    <source>
        <dbReference type="Proteomes" id="UP000799757"/>
    </source>
</evidence>
<sequence length="145" mass="15793">MSSSGSPSEPTVNTAALQTLLQTFPKDKPVHMLNLLRYRPSAVYSSSSSPETKMATCTGREAYHSRYLPAVKPFLKGIGAEIIFFGKAWEGLIEGADKWDEVLIVRYPSVGAFSGMAGNETYQKEAAVHRTAAIGGYSLMPMELE</sequence>
<accession>A0A6A6XR28</accession>
<dbReference type="InterPro" id="IPR010753">
    <property type="entry name" value="DUF1330"/>
</dbReference>
<gene>
    <name evidence="2" type="ORF">K505DRAFT_322170</name>
</gene>
<dbReference type="InterPro" id="IPR011008">
    <property type="entry name" value="Dimeric_a/b-barrel"/>
</dbReference>
<organism evidence="2 3">
    <name type="scientific">Melanomma pulvis-pyrius CBS 109.77</name>
    <dbReference type="NCBI Taxonomy" id="1314802"/>
    <lineage>
        <taxon>Eukaryota</taxon>
        <taxon>Fungi</taxon>
        <taxon>Dikarya</taxon>
        <taxon>Ascomycota</taxon>
        <taxon>Pezizomycotina</taxon>
        <taxon>Dothideomycetes</taxon>
        <taxon>Pleosporomycetidae</taxon>
        <taxon>Pleosporales</taxon>
        <taxon>Melanommataceae</taxon>
        <taxon>Melanomma</taxon>
    </lineage>
</organism>
<evidence type="ECO:0000259" key="1">
    <source>
        <dbReference type="Pfam" id="PF07045"/>
    </source>
</evidence>
<dbReference type="PANTHER" id="PTHR40257:SF1">
    <property type="entry name" value="DUF1330 DOMAIN-CONTAINING PROTEIN"/>
    <property type="match status" value="1"/>
</dbReference>
<dbReference type="Gene3D" id="3.30.70.100">
    <property type="match status" value="1"/>
</dbReference>
<dbReference type="SUPFAM" id="SSF54909">
    <property type="entry name" value="Dimeric alpha+beta barrel"/>
    <property type="match status" value="1"/>
</dbReference>
<dbReference type="PANTHER" id="PTHR40257">
    <property type="match status" value="1"/>
</dbReference>
<keyword evidence="3" id="KW-1185">Reference proteome</keyword>
<reference evidence="2" key="1">
    <citation type="journal article" date="2020" name="Stud. Mycol.">
        <title>101 Dothideomycetes genomes: a test case for predicting lifestyles and emergence of pathogens.</title>
        <authorList>
            <person name="Haridas S."/>
            <person name="Albert R."/>
            <person name="Binder M."/>
            <person name="Bloem J."/>
            <person name="Labutti K."/>
            <person name="Salamov A."/>
            <person name="Andreopoulos B."/>
            <person name="Baker S."/>
            <person name="Barry K."/>
            <person name="Bills G."/>
            <person name="Bluhm B."/>
            <person name="Cannon C."/>
            <person name="Castanera R."/>
            <person name="Culley D."/>
            <person name="Daum C."/>
            <person name="Ezra D."/>
            <person name="Gonzalez J."/>
            <person name="Henrissat B."/>
            <person name="Kuo A."/>
            <person name="Liang C."/>
            <person name="Lipzen A."/>
            <person name="Lutzoni F."/>
            <person name="Magnuson J."/>
            <person name="Mondo S."/>
            <person name="Nolan M."/>
            <person name="Ohm R."/>
            <person name="Pangilinan J."/>
            <person name="Park H.-J."/>
            <person name="Ramirez L."/>
            <person name="Alfaro M."/>
            <person name="Sun H."/>
            <person name="Tritt A."/>
            <person name="Yoshinaga Y."/>
            <person name="Zwiers L.-H."/>
            <person name="Turgeon B."/>
            <person name="Goodwin S."/>
            <person name="Spatafora J."/>
            <person name="Crous P."/>
            <person name="Grigoriev I."/>
        </authorList>
    </citation>
    <scope>NUCLEOTIDE SEQUENCE</scope>
    <source>
        <strain evidence="2">CBS 109.77</strain>
    </source>
</reference>
<feature type="domain" description="DUF1330" evidence="1">
    <location>
        <begin position="56"/>
        <end position="135"/>
    </location>
</feature>
<name>A0A6A6XR28_9PLEO</name>
<dbReference type="EMBL" id="MU001793">
    <property type="protein sequence ID" value="KAF2797997.1"/>
    <property type="molecule type" value="Genomic_DNA"/>
</dbReference>
<evidence type="ECO:0000313" key="2">
    <source>
        <dbReference type="EMBL" id="KAF2797997.1"/>
    </source>
</evidence>
<dbReference type="Proteomes" id="UP000799757">
    <property type="component" value="Unassembled WGS sequence"/>
</dbReference>
<protein>
    <recommendedName>
        <fullName evidence="1">DUF1330 domain-containing protein</fullName>
    </recommendedName>
</protein>